<keyword evidence="3" id="KW-0125">Carotenoid biosynthesis</keyword>
<dbReference type="InterPro" id="IPR044843">
    <property type="entry name" value="Trans_IPPS_bact-type"/>
</dbReference>
<gene>
    <name evidence="4" type="ORF">H919_03732</name>
</gene>
<dbReference type="EMBL" id="APCD01000003">
    <property type="protein sequence ID" value="EMT46732.1"/>
    <property type="molecule type" value="Genomic_DNA"/>
</dbReference>
<dbReference type="PROSITE" id="PS01044">
    <property type="entry name" value="SQUALEN_PHYTOEN_SYN_1"/>
    <property type="match status" value="1"/>
</dbReference>
<dbReference type="PATRIC" id="fig|1297581.3.peg.762"/>
<dbReference type="InterPro" id="IPR008949">
    <property type="entry name" value="Isoprenoid_synthase_dom_sf"/>
</dbReference>
<dbReference type="GO" id="GO:0016117">
    <property type="term" value="P:carotenoid biosynthetic process"/>
    <property type="evidence" value="ECO:0007669"/>
    <property type="project" value="UniProtKB-KW"/>
</dbReference>
<sequence>MELKQAYARCEAVAAHHSKTFYRAFSLLPLHDRRAIWAIYAFCRRVDDIVDEGAHPKEQLQQFEAEWKSFLAGDEHDDFMWVALRDVFSRYEMDVEPFWHMIEGQTMDLTVHRYETFSQLLRYCYCVASTVGLMLLPILAPNHRNELKESAIALGEAMQLTNILRDVGEDMERGRIYLPREWMKLYGVSEQQLAYGEVTNAFIHLWEQIAEEAEKRYALAGQTFSLYPLSARLAVKGAATMYRSILQVVREQRYDVFTKRAFVSAERKQVLLQQIGGESVEVG</sequence>
<evidence type="ECO:0000313" key="4">
    <source>
        <dbReference type="EMBL" id="EMT46732.1"/>
    </source>
</evidence>
<dbReference type="SFLD" id="SFLDS00005">
    <property type="entry name" value="Isoprenoid_Synthase_Type_I"/>
    <property type="match status" value="1"/>
</dbReference>
<dbReference type="Gene3D" id="1.10.600.10">
    <property type="entry name" value="Farnesyl Diphosphate Synthase"/>
    <property type="match status" value="1"/>
</dbReference>
<evidence type="ECO:0000313" key="5">
    <source>
        <dbReference type="Proteomes" id="UP000012085"/>
    </source>
</evidence>
<dbReference type="InterPro" id="IPR033904">
    <property type="entry name" value="Trans_IPPS_HH"/>
</dbReference>
<evidence type="ECO:0000256" key="2">
    <source>
        <dbReference type="ARBA" id="ARBA00022679"/>
    </source>
</evidence>
<evidence type="ECO:0000256" key="3">
    <source>
        <dbReference type="ARBA" id="ARBA00022746"/>
    </source>
</evidence>
<dbReference type="SFLD" id="SFLDG01212">
    <property type="entry name" value="Phytoene_synthase_like"/>
    <property type="match status" value="1"/>
</dbReference>
<comment type="caution">
    <text evidence="4">The sequence shown here is derived from an EMBL/GenBank/DDBJ whole genome shotgun (WGS) entry which is preliminary data.</text>
</comment>
<reference evidence="4 5" key="2">
    <citation type="journal article" date="2015" name="Genome Announc.">
        <title>Genome Sequence of Anoxybacillus flavithermus Strain AK1, a Thermophile Isolated from a Hot Spring in Saudi Arabia.</title>
        <authorList>
            <person name="Khalil A."/>
            <person name="Sivakumar N."/>
            <person name="Qarawi S."/>
        </authorList>
    </citation>
    <scope>NUCLEOTIDE SEQUENCE [LARGE SCALE GENOMIC DNA]</scope>
    <source>
        <strain evidence="4 5">AK1</strain>
    </source>
</reference>
<organism evidence="4 5">
    <name type="scientific">Anoxybacillus flavithermus AK1</name>
    <dbReference type="NCBI Taxonomy" id="1297581"/>
    <lineage>
        <taxon>Bacteria</taxon>
        <taxon>Bacillati</taxon>
        <taxon>Bacillota</taxon>
        <taxon>Bacilli</taxon>
        <taxon>Bacillales</taxon>
        <taxon>Anoxybacillaceae</taxon>
        <taxon>Anoxybacillus</taxon>
    </lineage>
</organism>
<dbReference type="GO" id="GO:0004311">
    <property type="term" value="F:geranylgeranyl diphosphate synthase activity"/>
    <property type="evidence" value="ECO:0007669"/>
    <property type="project" value="InterPro"/>
</dbReference>
<dbReference type="Pfam" id="PF00494">
    <property type="entry name" value="SQS_PSY"/>
    <property type="match status" value="1"/>
</dbReference>
<dbReference type="PANTHER" id="PTHR31480">
    <property type="entry name" value="BIFUNCTIONAL LYCOPENE CYCLASE/PHYTOENE SYNTHASE"/>
    <property type="match status" value="1"/>
</dbReference>
<dbReference type="CDD" id="cd00683">
    <property type="entry name" value="Trans_IPPS_HH"/>
    <property type="match status" value="1"/>
</dbReference>
<dbReference type="GO" id="GO:0051996">
    <property type="term" value="F:squalene synthase [NAD(P)H] activity"/>
    <property type="evidence" value="ECO:0007669"/>
    <property type="project" value="InterPro"/>
</dbReference>
<reference evidence="4 5" key="1">
    <citation type="submission" date="2013-03" db="EMBL/GenBank/DDBJ databases">
        <title>Assembly of a new bacterial strain Anoxybacillus flavithermus AK1.</title>
        <authorList>
            <person name="Rajan I."/>
            <person name="PoliReddy D."/>
            <person name="Sugumar T."/>
            <person name="Rathinam K."/>
            <person name="Alqarawi S."/>
            <person name="Khalil A.B."/>
            <person name="Sivakumar N."/>
        </authorList>
    </citation>
    <scope>NUCLEOTIDE SEQUENCE [LARGE SCALE GENOMIC DNA]</scope>
    <source>
        <strain evidence="4 5">AK1</strain>
    </source>
</reference>
<dbReference type="Proteomes" id="UP000012085">
    <property type="component" value="Unassembled WGS sequence"/>
</dbReference>
<dbReference type="RefSeq" id="WP_003395507.1">
    <property type="nucleotide sequence ID" value="NZ_APCD01000003.1"/>
</dbReference>
<keyword evidence="2" id="KW-0808">Transferase</keyword>
<name>M8D780_9BACL</name>
<dbReference type="PROSITE" id="PS01045">
    <property type="entry name" value="SQUALEN_PHYTOEN_SYN_2"/>
    <property type="match status" value="1"/>
</dbReference>
<dbReference type="InterPro" id="IPR019845">
    <property type="entry name" value="Squalene/phytoene_synthase_CS"/>
</dbReference>
<dbReference type="SFLD" id="SFLDG01018">
    <property type="entry name" value="Squalene/Phytoene_Synthase_Lik"/>
    <property type="match status" value="1"/>
</dbReference>
<proteinExistence type="predicted"/>
<accession>M8D780</accession>
<dbReference type="InterPro" id="IPR002060">
    <property type="entry name" value="Squ/phyt_synthse"/>
</dbReference>
<comment type="pathway">
    <text evidence="1">Carotenoid biosynthesis.</text>
</comment>
<evidence type="ECO:0000256" key="1">
    <source>
        <dbReference type="ARBA" id="ARBA00004829"/>
    </source>
</evidence>
<dbReference type="AlphaFoldDB" id="M8D780"/>
<protein>
    <submittedName>
        <fullName evidence="4">Phytoene synthase</fullName>
    </submittedName>
</protein>
<dbReference type="SUPFAM" id="SSF48576">
    <property type="entry name" value="Terpenoid synthases"/>
    <property type="match status" value="1"/>
</dbReference>